<dbReference type="AlphaFoldDB" id="A0AAV7KFK7"/>
<feature type="repeat" description="Solcar" evidence="8">
    <location>
        <begin position="83"/>
        <end position="165"/>
    </location>
</feature>
<evidence type="ECO:0000313" key="11">
    <source>
        <dbReference type="EMBL" id="KAI6660027.1"/>
    </source>
</evidence>
<keyword evidence="3 9" id="KW-0813">Transport</keyword>
<dbReference type="InterPro" id="IPR018108">
    <property type="entry name" value="MCP_transmembrane"/>
</dbReference>
<dbReference type="EMBL" id="JAKMXF010000044">
    <property type="protein sequence ID" value="KAI6660027.1"/>
    <property type="molecule type" value="Genomic_DNA"/>
</dbReference>
<evidence type="ECO:0000256" key="4">
    <source>
        <dbReference type="ARBA" id="ARBA00022692"/>
    </source>
</evidence>
<protein>
    <submittedName>
        <fullName evidence="11">S-adenosylmethionine mitochondrial carrier protein</fullName>
    </submittedName>
</protein>
<keyword evidence="4 8" id="KW-0812">Transmembrane</keyword>
<evidence type="ECO:0000256" key="9">
    <source>
        <dbReference type="RuleBase" id="RU000488"/>
    </source>
</evidence>
<dbReference type="PANTHER" id="PTHR45667">
    <property type="entry name" value="S-ADENOSYLMETHIONINE MITOCHONDRIAL CARRIER PROTEIN"/>
    <property type="match status" value="1"/>
</dbReference>
<dbReference type="Proteomes" id="UP001165289">
    <property type="component" value="Unassembled WGS sequence"/>
</dbReference>
<feature type="repeat" description="Solcar" evidence="8">
    <location>
        <begin position="5"/>
        <end position="78"/>
    </location>
</feature>
<accession>A0AAV7KFK7</accession>
<keyword evidence="6 10" id="KW-1133">Transmembrane helix</keyword>
<name>A0AAV7KFK7_9METZ</name>
<comment type="subcellular location">
    <subcellularLocation>
        <location evidence="1">Membrane</location>
        <topology evidence="1">Multi-pass membrane protein</topology>
    </subcellularLocation>
</comment>
<evidence type="ECO:0000313" key="12">
    <source>
        <dbReference type="Proteomes" id="UP001165289"/>
    </source>
</evidence>
<dbReference type="GO" id="GO:0016020">
    <property type="term" value="C:membrane"/>
    <property type="evidence" value="ECO:0007669"/>
    <property type="project" value="UniProtKB-SubCell"/>
</dbReference>
<evidence type="ECO:0000256" key="10">
    <source>
        <dbReference type="SAM" id="Phobius"/>
    </source>
</evidence>
<feature type="transmembrane region" description="Helical" evidence="10">
    <location>
        <begin position="49"/>
        <end position="72"/>
    </location>
</feature>
<dbReference type="PROSITE" id="PS50920">
    <property type="entry name" value="SOLCAR"/>
    <property type="match status" value="3"/>
</dbReference>
<keyword evidence="5" id="KW-0677">Repeat</keyword>
<evidence type="ECO:0000256" key="8">
    <source>
        <dbReference type="PROSITE-ProRule" id="PRU00282"/>
    </source>
</evidence>
<dbReference type="Gene3D" id="1.50.40.10">
    <property type="entry name" value="Mitochondrial carrier domain"/>
    <property type="match status" value="1"/>
</dbReference>
<dbReference type="SUPFAM" id="SSF103506">
    <property type="entry name" value="Mitochondrial carrier"/>
    <property type="match status" value="1"/>
</dbReference>
<evidence type="ECO:0000256" key="3">
    <source>
        <dbReference type="ARBA" id="ARBA00022448"/>
    </source>
</evidence>
<dbReference type="InterPro" id="IPR023395">
    <property type="entry name" value="MCP_dom_sf"/>
</dbReference>
<comment type="similarity">
    <text evidence="2 9">Belongs to the mitochondrial carrier (TC 2.A.29) family.</text>
</comment>
<keyword evidence="12" id="KW-1185">Reference proteome</keyword>
<gene>
    <name evidence="11" type="ORF">LOD99_14368</name>
</gene>
<sequence>MNSSYSIGPSLVGGALSGLSVDAILFPIDTIKTRIQSEHGFLKSGGVSRLYAGIGPLLMGSMPSSATFFLTYEYVRTRGNVSEMLAMNMLAASLGEITSCVVRVPCELIKQRAQANSLTSSWRVLKTVIREGGYKCLYRGYTATVTREVPFSLVQYPLWEYLKRLVRGEGDKLAVWQSATVGAVAGGIAAAVTTPIDVAKTRIMLSNNTIGVYTVLINIYKHDGYRALLAGLGPRALQISLGGAIFLGIYDQSTYWARMFLHG</sequence>
<proteinExistence type="inferred from homology"/>
<evidence type="ECO:0000256" key="6">
    <source>
        <dbReference type="ARBA" id="ARBA00022989"/>
    </source>
</evidence>
<evidence type="ECO:0000256" key="1">
    <source>
        <dbReference type="ARBA" id="ARBA00004141"/>
    </source>
</evidence>
<comment type="caution">
    <text evidence="11">The sequence shown here is derived from an EMBL/GenBank/DDBJ whole genome shotgun (WGS) entry which is preliminary data.</text>
</comment>
<feature type="repeat" description="Solcar" evidence="8">
    <location>
        <begin position="173"/>
        <end position="256"/>
    </location>
</feature>
<evidence type="ECO:0000256" key="5">
    <source>
        <dbReference type="ARBA" id="ARBA00022737"/>
    </source>
</evidence>
<keyword evidence="7 8" id="KW-0472">Membrane</keyword>
<evidence type="ECO:0000256" key="2">
    <source>
        <dbReference type="ARBA" id="ARBA00006375"/>
    </source>
</evidence>
<dbReference type="Pfam" id="PF00153">
    <property type="entry name" value="Mito_carr"/>
    <property type="match status" value="3"/>
</dbReference>
<organism evidence="11 12">
    <name type="scientific">Oopsacas minuta</name>
    <dbReference type="NCBI Taxonomy" id="111878"/>
    <lineage>
        <taxon>Eukaryota</taxon>
        <taxon>Metazoa</taxon>
        <taxon>Porifera</taxon>
        <taxon>Hexactinellida</taxon>
        <taxon>Hexasterophora</taxon>
        <taxon>Lyssacinosida</taxon>
        <taxon>Leucopsacidae</taxon>
        <taxon>Oopsacas</taxon>
    </lineage>
</organism>
<evidence type="ECO:0000256" key="7">
    <source>
        <dbReference type="ARBA" id="ARBA00023136"/>
    </source>
</evidence>
<reference evidence="11 12" key="1">
    <citation type="journal article" date="2023" name="BMC Biol.">
        <title>The compact genome of the sponge Oopsacas minuta (Hexactinellida) is lacking key metazoan core genes.</title>
        <authorList>
            <person name="Santini S."/>
            <person name="Schenkelaars Q."/>
            <person name="Jourda C."/>
            <person name="Duchesne M."/>
            <person name="Belahbib H."/>
            <person name="Rocher C."/>
            <person name="Selva M."/>
            <person name="Riesgo A."/>
            <person name="Vervoort M."/>
            <person name="Leys S.P."/>
            <person name="Kodjabachian L."/>
            <person name="Le Bivic A."/>
            <person name="Borchiellini C."/>
            <person name="Claverie J.M."/>
            <person name="Renard E."/>
        </authorList>
    </citation>
    <scope>NUCLEOTIDE SEQUENCE [LARGE SCALE GENOMIC DNA]</scope>
    <source>
        <strain evidence="11">SPO-2</strain>
    </source>
</reference>